<dbReference type="SUPFAM" id="SSF81301">
    <property type="entry name" value="Nucleotidyltransferase"/>
    <property type="match status" value="1"/>
</dbReference>
<dbReference type="HOGENOM" id="CLU_130257_1_1_9"/>
<proteinExistence type="predicted"/>
<dbReference type="InterPro" id="IPR052930">
    <property type="entry name" value="TA_antitoxin_MntA"/>
</dbReference>
<keyword evidence="2" id="KW-0808">Transferase</keyword>
<dbReference type="Gene3D" id="3.30.460.10">
    <property type="entry name" value="Beta Polymerase, domain 2"/>
    <property type="match status" value="1"/>
</dbReference>
<feature type="domain" description="Polymerase beta nucleotidyltransferase" evidence="1">
    <location>
        <begin position="18"/>
        <end position="112"/>
    </location>
</feature>
<keyword evidence="3" id="KW-1185">Reference proteome</keyword>
<gene>
    <name evidence="2" type="ordered locus">CHY_2181</name>
</gene>
<dbReference type="Proteomes" id="UP000002706">
    <property type="component" value="Chromosome"/>
</dbReference>
<name>Q3AA39_CARHZ</name>
<dbReference type="eggNOG" id="ENOG50331W2">
    <property type="taxonomic scope" value="Bacteria"/>
</dbReference>
<dbReference type="InterPro" id="IPR041633">
    <property type="entry name" value="Polbeta"/>
</dbReference>
<dbReference type="InterPro" id="IPR043519">
    <property type="entry name" value="NT_sf"/>
</dbReference>
<dbReference type="KEGG" id="chy:CHY_2181"/>
<dbReference type="AlphaFoldDB" id="Q3AA39"/>
<dbReference type="PANTHER" id="PTHR43852">
    <property type="entry name" value="NUCLEOTIDYLTRANSFERASE"/>
    <property type="match status" value="1"/>
</dbReference>
<dbReference type="NCBIfam" id="NF047752">
    <property type="entry name" value="MntA_antitoxin"/>
    <property type="match status" value="1"/>
</dbReference>
<dbReference type="STRING" id="246194.CHY_2181"/>
<dbReference type="Pfam" id="PF18765">
    <property type="entry name" value="Polbeta"/>
    <property type="match status" value="1"/>
</dbReference>
<dbReference type="EMBL" id="CP000141">
    <property type="protein sequence ID" value="ABB14155.1"/>
    <property type="molecule type" value="Genomic_DNA"/>
</dbReference>
<protein>
    <submittedName>
        <fullName evidence="2">Nucleotidyltransferase domain protein</fullName>
    </submittedName>
</protein>
<organism evidence="2 3">
    <name type="scientific">Carboxydothermus hydrogenoformans (strain ATCC BAA-161 / DSM 6008 / Z-2901)</name>
    <dbReference type="NCBI Taxonomy" id="246194"/>
    <lineage>
        <taxon>Bacteria</taxon>
        <taxon>Bacillati</taxon>
        <taxon>Bacillota</taxon>
        <taxon>Clostridia</taxon>
        <taxon>Thermoanaerobacterales</taxon>
        <taxon>Thermoanaerobacteraceae</taxon>
        <taxon>Carboxydothermus</taxon>
    </lineage>
</organism>
<accession>Q3AA39</accession>
<evidence type="ECO:0000313" key="2">
    <source>
        <dbReference type="EMBL" id="ABB14155.1"/>
    </source>
</evidence>
<dbReference type="GO" id="GO:0016740">
    <property type="term" value="F:transferase activity"/>
    <property type="evidence" value="ECO:0007669"/>
    <property type="project" value="UniProtKB-KW"/>
</dbReference>
<dbReference type="InParanoid" id="Q3AA39"/>
<dbReference type="CDD" id="cd05403">
    <property type="entry name" value="NT_KNTase_like"/>
    <property type="match status" value="1"/>
</dbReference>
<dbReference type="PANTHER" id="PTHR43852:SF3">
    <property type="entry name" value="NUCLEOTIDYLTRANSFERASE"/>
    <property type="match status" value="1"/>
</dbReference>
<evidence type="ECO:0000259" key="1">
    <source>
        <dbReference type="Pfam" id="PF18765"/>
    </source>
</evidence>
<evidence type="ECO:0000313" key="3">
    <source>
        <dbReference type="Proteomes" id="UP000002706"/>
    </source>
</evidence>
<reference evidence="2 3" key="1">
    <citation type="journal article" date="2005" name="PLoS Genet.">
        <title>Life in hot carbon monoxide: the complete genome sequence of Carboxydothermus hydrogenoformans Z-2901.</title>
        <authorList>
            <person name="Wu M."/>
            <person name="Ren Q."/>
            <person name="Durkin A.S."/>
            <person name="Daugherty S.C."/>
            <person name="Brinkac L.M."/>
            <person name="Dodson R.J."/>
            <person name="Madupu R."/>
            <person name="Sullivan S.A."/>
            <person name="Kolonay J.F."/>
            <person name="Haft D.H."/>
            <person name="Nelson W.C."/>
            <person name="Tallon L.J."/>
            <person name="Jones K.M."/>
            <person name="Ulrich L.E."/>
            <person name="Gonzalez J.M."/>
            <person name="Zhulin I.B."/>
            <person name="Robb F.T."/>
            <person name="Eisen J.A."/>
        </authorList>
    </citation>
    <scope>NUCLEOTIDE SEQUENCE [LARGE SCALE GENOMIC DNA]</scope>
    <source>
        <strain evidence="3">ATCC BAA-161 / DSM 6008 / Z-2901</strain>
    </source>
</reference>
<sequence length="146" mass="16866">MVLLPELIKLNIQDLLDKILPVLKSYPQIEAAYLFGSALVRVRPDSDIDIALLLSPDIDVEDLESWTLAEEIGLHLTRLVGRSFDISLLNTKDYIFAMNVLTSGKLIYVKNNDLLGDFIEKVSLRHRMWYNYYKRALLEVVENDRK</sequence>